<protein>
    <submittedName>
        <fullName evidence="1">Uncharacterized protein</fullName>
    </submittedName>
</protein>
<proteinExistence type="predicted"/>
<accession>A0A1I0EY06</accession>
<name>A0A1I0EY06_9PROT</name>
<reference evidence="1 2" key="1">
    <citation type="submission" date="2016-10" db="EMBL/GenBank/DDBJ databases">
        <authorList>
            <person name="de Groot N.N."/>
        </authorList>
    </citation>
    <scope>NUCLEOTIDE SEQUENCE [LARGE SCALE GENOMIC DNA]</scope>
    <source>
        <strain evidence="1 2">Nl7</strain>
    </source>
</reference>
<dbReference type="EMBL" id="FOHI01000007">
    <property type="protein sequence ID" value="SET50530.1"/>
    <property type="molecule type" value="Genomic_DNA"/>
</dbReference>
<sequence length="32" mass="3640">MNVSNLRFLLQGLKESLKKFVDAQITQGRYAA</sequence>
<gene>
    <name evidence="1" type="ORF">SAMN05216412_107139</name>
</gene>
<evidence type="ECO:0000313" key="2">
    <source>
        <dbReference type="Proteomes" id="UP000183339"/>
    </source>
</evidence>
<dbReference type="Proteomes" id="UP000183339">
    <property type="component" value="Unassembled WGS sequence"/>
</dbReference>
<dbReference type="AlphaFoldDB" id="A0A1I0EY06"/>
<evidence type="ECO:0000313" key="1">
    <source>
        <dbReference type="EMBL" id="SET50530.1"/>
    </source>
</evidence>
<organism evidence="1 2">
    <name type="scientific">Nitrosospira multiformis</name>
    <dbReference type="NCBI Taxonomy" id="1231"/>
    <lineage>
        <taxon>Bacteria</taxon>
        <taxon>Pseudomonadati</taxon>
        <taxon>Pseudomonadota</taxon>
        <taxon>Betaproteobacteria</taxon>
        <taxon>Nitrosomonadales</taxon>
        <taxon>Nitrosomonadaceae</taxon>
        <taxon>Nitrosospira</taxon>
    </lineage>
</organism>